<accession>A0AAV1AX42</accession>
<evidence type="ECO:0000313" key="2">
    <source>
        <dbReference type="Proteomes" id="UP001157006"/>
    </source>
</evidence>
<dbReference type="AlphaFoldDB" id="A0AAV1AX42"/>
<evidence type="ECO:0000313" key="1">
    <source>
        <dbReference type="EMBL" id="CAI8614423.1"/>
    </source>
</evidence>
<gene>
    <name evidence="1" type="ORF">VFH_V129000</name>
</gene>
<protein>
    <submittedName>
        <fullName evidence="1">Uncharacterized protein</fullName>
    </submittedName>
</protein>
<name>A0AAV1AX42_VICFA</name>
<sequence length="169" mass="19021">MAYADDQNAENYAETLDQSLIRYGSLCILVNYKESIVLGLHERNSRVLLSIHIQNNILHSFIINNLKASKPYVSRFLLSTHIHFESCTTYLEQKDGFMAEQFPPPSSLLNTVSVSLSIWGEPVNKSTFISLTRELVNKSEFISLTRGGCVSAATVYYSAAEFINQNSYP</sequence>
<reference evidence="1 2" key="1">
    <citation type="submission" date="2023-01" db="EMBL/GenBank/DDBJ databases">
        <authorList>
            <person name="Kreplak J."/>
        </authorList>
    </citation>
    <scope>NUCLEOTIDE SEQUENCE [LARGE SCALE GENOMIC DNA]</scope>
</reference>
<keyword evidence="2" id="KW-1185">Reference proteome</keyword>
<organism evidence="1 2">
    <name type="scientific">Vicia faba</name>
    <name type="common">Broad bean</name>
    <name type="synonym">Faba vulgaris</name>
    <dbReference type="NCBI Taxonomy" id="3906"/>
    <lineage>
        <taxon>Eukaryota</taxon>
        <taxon>Viridiplantae</taxon>
        <taxon>Streptophyta</taxon>
        <taxon>Embryophyta</taxon>
        <taxon>Tracheophyta</taxon>
        <taxon>Spermatophyta</taxon>
        <taxon>Magnoliopsida</taxon>
        <taxon>eudicotyledons</taxon>
        <taxon>Gunneridae</taxon>
        <taxon>Pentapetalae</taxon>
        <taxon>rosids</taxon>
        <taxon>fabids</taxon>
        <taxon>Fabales</taxon>
        <taxon>Fabaceae</taxon>
        <taxon>Papilionoideae</taxon>
        <taxon>50 kb inversion clade</taxon>
        <taxon>NPAAA clade</taxon>
        <taxon>Hologalegina</taxon>
        <taxon>IRL clade</taxon>
        <taxon>Fabeae</taxon>
        <taxon>Vicia</taxon>
    </lineage>
</organism>
<dbReference type="Proteomes" id="UP001157006">
    <property type="component" value="Chromosome 5"/>
</dbReference>
<proteinExistence type="predicted"/>
<dbReference type="EMBL" id="OX451740">
    <property type="protein sequence ID" value="CAI8614423.1"/>
    <property type="molecule type" value="Genomic_DNA"/>
</dbReference>